<evidence type="ECO:0000256" key="14">
    <source>
        <dbReference type="ARBA" id="ARBA00060347"/>
    </source>
</evidence>
<dbReference type="PANTHER" id="PTHR10003">
    <property type="entry name" value="SUPEROXIDE DISMUTASE CU-ZN -RELATED"/>
    <property type="match status" value="1"/>
</dbReference>
<reference evidence="18" key="5">
    <citation type="submission" date="2025-09" db="UniProtKB">
        <authorList>
            <consortium name="Ensembl"/>
        </authorList>
    </citation>
    <scope>IDENTIFICATION</scope>
</reference>
<keyword evidence="5 15" id="KW-0479">Metal-binding</keyword>
<proteinExistence type="inferred from homology"/>
<keyword evidence="13" id="KW-0325">Glycoprotein</keyword>
<dbReference type="KEGG" id="eee:113570449"/>
<organism evidence="18 19">
    <name type="scientific">Electrophorus electricus</name>
    <name type="common">Electric eel</name>
    <name type="synonym">Gymnotus electricus</name>
    <dbReference type="NCBI Taxonomy" id="8005"/>
    <lineage>
        <taxon>Eukaryota</taxon>
        <taxon>Metazoa</taxon>
        <taxon>Chordata</taxon>
        <taxon>Craniata</taxon>
        <taxon>Vertebrata</taxon>
        <taxon>Euteleostomi</taxon>
        <taxon>Actinopterygii</taxon>
        <taxon>Neopterygii</taxon>
        <taxon>Teleostei</taxon>
        <taxon>Ostariophysi</taxon>
        <taxon>Gymnotiformes</taxon>
        <taxon>Gymnotoidei</taxon>
        <taxon>Gymnotidae</taxon>
        <taxon>Electrophorus</taxon>
    </lineage>
</organism>
<evidence type="ECO:0000313" key="19">
    <source>
        <dbReference type="Proteomes" id="UP000314983"/>
    </source>
</evidence>
<feature type="chain" id="PRO_5044340489" description="Superoxide dismutase [Cu-Zn]" evidence="16">
    <location>
        <begin position="31"/>
        <end position="212"/>
    </location>
</feature>
<evidence type="ECO:0000259" key="17">
    <source>
        <dbReference type="Pfam" id="PF00080"/>
    </source>
</evidence>
<dbReference type="GeneTree" id="ENSGT00940000162224"/>
<comment type="similarity">
    <text evidence="3 15">Belongs to the Cu-Zn superoxide dismutase family.</text>
</comment>
<dbReference type="EC" id="1.15.1.1" evidence="15"/>
<dbReference type="GeneID" id="113570449"/>
<dbReference type="GO" id="GO:0004784">
    <property type="term" value="F:superoxide dismutase activity"/>
    <property type="evidence" value="ECO:0007669"/>
    <property type="project" value="UniProtKB-EC"/>
</dbReference>
<dbReference type="Proteomes" id="UP000314983">
    <property type="component" value="Chromosome 11"/>
</dbReference>
<evidence type="ECO:0000256" key="9">
    <source>
        <dbReference type="ARBA" id="ARBA00023002"/>
    </source>
</evidence>
<dbReference type="Pfam" id="PF00080">
    <property type="entry name" value="Sod_Cu"/>
    <property type="match status" value="1"/>
</dbReference>
<dbReference type="SUPFAM" id="SSF49329">
    <property type="entry name" value="Cu,Zn superoxide dismutase-like"/>
    <property type="match status" value="1"/>
</dbReference>
<evidence type="ECO:0000256" key="6">
    <source>
        <dbReference type="ARBA" id="ARBA00022729"/>
    </source>
</evidence>
<dbReference type="Ensembl" id="ENSEEET00000018757.2">
    <property type="protein sequence ID" value="ENSEEEP00000018551.2"/>
    <property type="gene ID" value="ENSEEEG00000009115.2"/>
</dbReference>
<comment type="cofactor">
    <cofactor evidence="15">
        <name>Cu cation</name>
        <dbReference type="ChEBI" id="CHEBI:23378"/>
    </cofactor>
    <text evidence="15">Binds 1 copper ion per subunit.</text>
</comment>
<dbReference type="CDD" id="cd00305">
    <property type="entry name" value="Cu-Zn_Superoxide_Dismutase"/>
    <property type="match status" value="1"/>
</dbReference>
<evidence type="ECO:0000256" key="15">
    <source>
        <dbReference type="RuleBase" id="RU000393"/>
    </source>
</evidence>
<keyword evidence="9 15" id="KW-0560">Oxidoreductase</keyword>
<dbReference type="CTD" id="794006"/>
<comment type="cofactor">
    <cofactor evidence="15">
        <name>Zn(2+)</name>
        <dbReference type="ChEBI" id="CHEBI:29105"/>
    </cofactor>
    <text evidence="15">Binds 1 zinc ion per subunit.</text>
</comment>
<feature type="signal peptide" evidence="16">
    <location>
        <begin position="1"/>
        <end position="30"/>
    </location>
</feature>
<reference evidence="19" key="1">
    <citation type="journal article" date="2014" name="Science">
        <title>Nonhuman genetics. Genomic basis for the convergent evolution of electric organs.</title>
        <authorList>
            <person name="Gallant J.R."/>
            <person name="Traeger L.L."/>
            <person name="Volkening J.D."/>
            <person name="Moffett H."/>
            <person name="Chen P.H."/>
            <person name="Novina C.D."/>
            <person name="Phillips G.N.Jr."/>
            <person name="Anand R."/>
            <person name="Wells G.B."/>
            <person name="Pinch M."/>
            <person name="Guth R."/>
            <person name="Unguez G.A."/>
            <person name="Albert J.S."/>
            <person name="Zakon H.H."/>
            <person name="Samanta M.P."/>
            <person name="Sussman M.R."/>
        </authorList>
    </citation>
    <scope>NUCLEOTIDE SEQUENCE [LARGE SCALE GENOMIC DNA]</scope>
</reference>
<keyword evidence="10 15" id="KW-0186">Copper</keyword>
<evidence type="ECO:0000256" key="1">
    <source>
        <dbReference type="ARBA" id="ARBA00004239"/>
    </source>
</evidence>
<dbReference type="InterPro" id="IPR036423">
    <property type="entry name" value="SOD-like_Cu/Zn_dom_sf"/>
</dbReference>
<keyword evidence="12" id="KW-1015">Disulfide bond</keyword>
<reference evidence="18" key="3">
    <citation type="submission" date="2020-05" db="EMBL/GenBank/DDBJ databases">
        <title>Electrophorus electricus (electric eel) genome, fEleEle1, primary haplotype.</title>
        <authorList>
            <person name="Myers G."/>
            <person name="Meyer A."/>
            <person name="Fedrigo O."/>
            <person name="Formenti G."/>
            <person name="Rhie A."/>
            <person name="Tracey A."/>
            <person name="Sims Y."/>
            <person name="Jarvis E.D."/>
        </authorList>
    </citation>
    <scope>NUCLEOTIDE SEQUENCE [LARGE SCALE GENOMIC DNA]</scope>
</reference>
<sequence>MRELQDMNPLRCAVLLVALLSFTICTLTSSEEFPLRTALPPEIVPFIGTLYATCRMNPNTQLAPGMPKVYGQVLFKQTGPEGELRVTFRLHGLPTSDSQSRAIHIHQYGDLSEGCTSTGGHFNPSGINHPHHPGDFGNFVPRNGKIRQSVDSDATLFGGWSVLGRAVVIHEREDDLGLGGDAGSLLHGNAGNRVACCVIGMSSPKQWNKFHN</sequence>
<dbReference type="Gene3D" id="2.60.40.200">
    <property type="entry name" value="Superoxide dismutase, copper/zinc binding domain"/>
    <property type="match status" value="1"/>
</dbReference>
<protein>
    <recommendedName>
        <fullName evidence="15">Superoxide dismutase [Cu-Zn]</fullName>
        <ecNumber evidence="15">1.15.1.1</ecNumber>
    </recommendedName>
</protein>
<dbReference type="STRING" id="8005.ENSEEEP00000018551"/>
<dbReference type="InterPro" id="IPR001424">
    <property type="entry name" value="SOD_Cu_Zn_dom"/>
</dbReference>
<dbReference type="PROSITE" id="PS00332">
    <property type="entry name" value="SOD_CU_ZN_2"/>
    <property type="match status" value="1"/>
</dbReference>
<dbReference type="GO" id="GO:0005794">
    <property type="term" value="C:Golgi apparatus"/>
    <property type="evidence" value="ECO:0007669"/>
    <property type="project" value="UniProtKB-SubCell"/>
</dbReference>
<evidence type="ECO:0000256" key="4">
    <source>
        <dbReference type="ARBA" id="ARBA00022525"/>
    </source>
</evidence>
<evidence type="ECO:0000256" key="3">
    <source>
        <dbReference type="ARBA" id="ARBA00010457"/>
    </source>
</evidence>
<keyword evidence="6 16" id="KW-0732">Signal</keyword>
<comment type="function">
    <text evidence="15">Destroys radicals which are normally produced within the cells and which are toxic to biological systems.</text>
</comment>
<dbReference type="FunFam" id="2.60.40.200:FF:000008">
    <property type="entry name" value="Superoxide dismutase [Cu-Zn]"/>
    <property type="match status" value="1"/>
</dbReference>
<evidence type="ECO:0000256" key="7">
    <source>
        <dbReference type="ARBA" id="ARBA00022833"/>
    </source>
</evidence>
<dbReference type="InterPro" id="IPR024134">
    <property type="entry name" value="SOD_Cu/Zn_/chaperone"/>
</dbReference>
<dbReference type="GO" id="GO:0005576">
    <property type="term" value="C:extracellular region"/>
    <property type="evidence" value="ECO:0007669"/>
    <property type="project" value="UniProtKB-SubCell"/>
</dbReference>
<dbReference type="RefSeq" id="XP_026854651.2">
    <property type="nucleotide sequence ID" value="XM_026998850.2"/>
</dbReference>
<dbReference type="InterPro" id="IPR018152">
    <property type="entry name" value="SOD_Cu/Zn_BS"/>
</dbReference>
<keyword evidence="19" id="KW-1185">Reference proteome</keyword>
<evidence type="ECO:0000256" key="5">
    <source>
        <dbReference type="ARBA" id="ARBA00022723"/>
    </source>
</evidence>
<keyword evidence="11" id="KW-0333">Golgi apparatus</keyword>
<keyword evidence="4" id="KW-0964">Secreted</keyword>
<dbReference type="GO" id="GO:0005507">
    <property type="term" value="F:copper ion binding"/>
    <property type="evidence" value="ECO:0007669"/>
    <property type="project" value="InterPro"/>
</dbReference>
<evidence type="ECO:0000256" key="13">
    <source>
        <dbReference type="ARBA" id="ARBA00023180"/>
    </source>
</evidence>
<keyword evidence="7 15" id="KW-0862">Zinc</keyword>
<evidence type="ECO:0000256" key="10">
    <source>
        <dbReference type="ARBA" id="ARBA00023008"/>
    </source>
</evidence>
<keyword evidence="8" id="KW-0049">Antioxidant</keyword>
<evidence type="ECO:0000256" key="8">
    <source>
        <dbReference type="ARBA" id="ARBA00022862"/>
    </source>
</evidence>
<dbReference type="PROSITE" id="PS00087">
    <property type="entry name" value="SOD_CU_ZN_1"/>
    <property type="match status" value="1"/>
</dbReference>
<evidence type="ECO:0000313" key="18">
    <source>
        <dbReference type="Ensembl" id="ENSEEEP00000018551.2"/>
    </source>
</evidence>
<accession>A0A4W4F1H5</accession>
<evidence type="ECO:0000256" key="16">
    <source>
        <dbReference type="SAM" id="SignalP"/>
    </source>
</evidence>
<evidence type="ECO:0000256" key="2">
    <source>
        <dbReference type="ARBA" id="ARBA00004601"/>
    </source>
</evidence>
<gene>
    <name evidence="18" type="primary">sod3b</name>
</gene>
<evidence type="ECO:0000256" key="11">
    <source>
        <dbReference type="ARBA" id="ARBA00023034"/>
    </source>
</evidence>
<dbReference type="PRINTS" id="PR00068">
    <property type="entry name" value="CUZNDISMTASE"/>
</dbReference>
<dbReference type="OMA" id="DGSLWKY"/>
<comment type="function">
    <text evidence="14">Protect the extracellular space from toxic effect of reactive oxygen intermediates by converting superoxide radicals into hydrogen peroxide and oxygen.</text>
</comment>
<comment type="subcellular location">
    <subcellularLocation>
        <location evidence="2">Golgi apparatus</location>
        <location evidence="2">trans-Golgi network</location>
    </subcellularLocation>
    <subcellularLocation>
        <location evidence="1">Secreted</location>
        <location evidence="1">Extracellular space</location>
    </subcellularLocation>
</comment>
<dbReference type="AlphaFoldDB" id="A0A4W4F1H5"/>
<evidence type="ECO:0000256" key="12">
    <source>
        <dbReference type="ARBA" id="ARBA00023157"/>
    </source>
</evidence>
<name>A0A4W4F1H5_ELEEL</name>
<reference evidence="19" key="2">
    <citation type="journal article" date="2017" name="Sci. Adv.">
        <title>A tail of two voltages: Proteomic comparison of the three electric organs of the electric eel.</title>
        <authorList>
            <person name="Traeger L.L."/>
            <person name="Sabat G."/>
            <person name="Barrett-Wilt G.A."/>
            <person name="Wells G.B."/>
            <person name="Sussman M.R."/>
        </authorList>
    </citation>
    <scope>NUCLEOTIDE SEQUENCE [LARGE SCALE GENOMIC DNA]</scope>
</reference>
<reference evidence="18" key="4">
    <citation type="submission" date="2025-08" db="UniProtKB">
        <authorList>
            <consortium name="Ensembl"/>
        </authorList>
    </citation>
    <scope>IDENTIFICATION</scope>
</reference>
<dbReference type="GO" id="GO:0008201">
    <property type="term" value="F:heparin binding"/>
    <property type="evidence" value="ECO:0007669"/>
    <property type="project" value="Ensembl"/>
</dbReference>
<comment type="catalytic activity">
    <reaction evidence="15">
        <text>2 superoxide + 2 H(+) = H2O2 + O2</text>
        <dbReference type="Rhea" id="RHEA:20696"/>
        <dbReference type="ChEBI" id="CHEBI:15378"/>
        <dbReference type="ChEBI" id="CHEBI:15379"/>
        <dbReference type="ChEBI" id="CHEBI:16240"/>
        <dbReference type="ChEBI" id="CHEBI:18421"/>
        <dbReference type="EC" id="1.15.1.1"/>
    </reaction>
</comment>
<feature type="domain" description="Superoxide dismutase copper/zinc binding" evidence="17">
    <location>
        <begin position="69"/>
        <end position="199"/>
    </location>
</feature>